<feature type="compositionally biased region" description="Acidic residues" evidence="1">
    <location>
        <begin position="527"/>
        <end position="545"/>
    </location>
</feature>
<feature type="compositionally biased region" description="Acidic residues" evidence="1">
    <location>
        <begin position="902"/>
        <end position="912"/>
    </location>
</feature>
<feature type="compositionally biased region" description="Acidic residues" evidence="1">
    <location>
        <begin position="967"/>
        <end position="978"/>
    </location>
</feature>
<dbReference type="Proteomes" id="UP001432027">
    <property type="component" value="Unassembled WGS sequence"/>
</dbReference>
<evidence type="ECO:0000259" key="2">
    <source>
        <dbReference type="Pfam" id="PF19281"/>
    </source>
</evidence>
<dbReference type="PANTHER" id="PTHR15698:SF4">
    <property type="entry name" value="PHYTANOYL-COA HYDROXYLASE-INTERACTING PROTEIN-LIKE C-TERMINAL DOMAIN-CONTAINING PROTEIN"/>
    <property type="match status" value="1"/>
</dbReference>
<dbReference type="InterPro" id="IPR042868">
    <property type="entry name" value="PHYHIP/PHYHIPL"/>
</dbReference>
<feature type="region of interest" description="Disordered" evidence="1">
    <location>
        <begin position="902"/>
        <end position="933"/>
    </location>
</feature>
<protein>
    <recommendedName>
        <fullName evidence="2">Phytanoyl-CoA hydroxylase-interacting protein-like C-terminal domain-containing protein</fullName>
    </recommendedName>
</protein>
<dbReference type="PANTHER" id="PTHR15698">
    <property type="entry name" value="PROTEIN CBG15099"/>
    <property type="match status" value="1"/>
</dbReference>
<feature type="compositionally biased region" description="Basic and acidic residues" evidence="1">
    <location>
        <begin position="493"/>
        <end position="518"/>
    </location>
</feature>
<feature type="non-terminal residue" evidence="3">
    <location>
        <position position="1"/>
    </location>
</feature>
<dbReference type="AlphaFoldDB" id="A0AAV5TYS3"/>
<evidence type="ECO:0000313" key="3">
    <source>
        <dbReference type="EMBL" id="GMS99700.1"/>
    </source>
</evidence>
<feature type="region of interest" description="Disordered" evidence="1">
    <location>
        <begin position="666"/>
        <end position="803"/>
    </location>
</feature>
<dbReference type="InterPro" id="IPR045545">
    <property type="entry name" value="PHYIP/PHIPL_C"/>
</dbReference>
<proteinExistence type="predicted"/>
<organism evidence="3 4">
    <name type="scientific">Pristionchus entomophagus</name>
    <dbReference type="NCBI Taxonomy" id="358040"/>
    <lineage>
        <taxon>Eukaryota</taxon>
        <taxon>Metazoa</taxon>
        <taxon>Ecdysozoa</taxon>
        <taxon>Nematoda</taxon>
        <taxon>Chromadorea</taxon>
        <taxon>Rhabditida</taxon>
        <taxon>Rhabditina</taxon>
        <taxon>Diplogasteromorpha</taxon>
        <taxon>Diplogasteroidea</taxon>
        <taxon>Neodiplogasteridae</taxon>
        <taxon>Pristionchus</taxon>
    </lineage>
</organism>
<keyword evidence="4" id="KW-1185">Reference proteome</keyword>
<feature type="domain" description="Phytanoyl-CoA hydroxylase-interacting protein-like C-terminal" evidence="2">
    <location>
        <begin position="266"/>
        <end position="481"/>
    </location>
</feature>
<evidence type="ECO:0000313" key="4">
    <source>
        <dbReference type="Proteomes" id="UP001432027"/>
    </source>
</evidence>
<feature type="compositionally biased region" description="Acidic residues" evidence="1">
    <location>
        <begin position="692"/>
        <end position="704"/>
    </location>
</feature>
<feature type="region of interest" description="Disordered" evidence="1">
    <location>
        <begin position="489"/>
        <end position="545"/>
    </location>
</feature>
<gene>
    <name evidence="3" type="ORF">PENTCL1PPCAC_21875</name>
</gene>
<feature type="region of interest" description="Disordered" evidence="1">
    <location>
        <begin position="947"/>
        <end position="978"/>
    </location>
</feature>
<comment type="caution">
    <text evidence="3">The sequence shown here is derived from an EMBL/GenBank/DDBJ whole genome shotgun (WGS) entry which is preliminary data.</text>
</comment>
<evidence type="ECO:0000256" key="1">
    <source>
        <dbReference type="SAM" id="MobiDB-lite"/>
    </source>
</evidence>
<accession>A0AAV5TYS3</accession>
<feature type="compositionally biased region" description="Pro residues" evidence="1">
    <location>
        <begin position="731"/>
        <end position="744"/>
    </location>
</feature>
<dbReference type="EMBL" id="BTSX01000005">
    <property type="protein sequence ID" value="GMS99700.1"/>
    <property type="molecule type" value="Genomic_DNA"/>
</dbReference>
<feature type="compositionally biased region" description="Polar residues" evidence="1">
    <location>
        <begin position="757"/>
        <end position="779"/>
    </location>
</feature>
<feature type="compositionally biased region" description="Polar residues" evidence="1">
    <location>
        <begin position="705"/>
        <end position="724"/>
    </location>
</feature>
<name>A0AAV5TYS3_9BILA</name>
<sequence length="978" mass="109058">PSHDVMYPNFNYPNNVPSGSGVGAGYPYMQQPPVLPMPMVPPVVQPMVPPGYNEEYAKWAQWNSHFTMNPSTTWRNQAAAAPRPTPYDRPVTVAHQVPYGGRPYVPRDLSGPNANTMRDSYGAVAVASTSSGPAAPTVSPWDPSFSGRPDLKSEAKAPPVPPSLNQQNAHDAYYNNVAPSLDFDVIVTSTKLDIFWKPPHVSGQVAYELSVTEGRNLPFTLEFPANYTRHTVRAKAGETYFISIAARKVMNGVTVAQGQRKIKAIFSEAELRVLYDKAVKYTGSRMHPFEILYRCKPKPYWDDIHHNCSNTMEKYMKDDNGQPANMINGVISGLFFSARLLPNGTLPCSSPFGNVRMMVQAVMILDPTNVNIYFADFYCNKQAHYVTIIVARKGSDSDIYSQKYLIQLDMRNNPWLKYLIRPDGNDWKFVFYAAHSVWVEILYTEHVPLNWGRFDKIQATGIGTSKIGGLSNNKACTICNLYPPGAADAADAAARERTRDERPRRREDDERRWEERANRSISPGLVPEDEEEEETPEFSPVNEDENLDGVELPAYEMGGNSTFQTLINIPNVHDYPNWTDCIECVCEVIDVVVTKEQQDRERQITDFNSICDSRVEKAIEEMDSIVGSCDDDKIHDLAGEMHELHDWWKRARDKLSKLLEARETREQKARADLAAAQAPPPAARSEKKGSREDEDLDEYLEDDNVITTKSAAKPTTNLTPSAMFSASRLVPPTPPTPSSRPLPTPTVTAIPLPATVPPTTTHHQSPSATVTPQKSTVAPSEQRESAKARKKKERKAPAKMKEEELDEYLDDEVMVTLTSSKDTVVLPSVDKDPWKLRGGGKDVKKDEEAVTVVEPTIRDVLNDSATSLDLSLFDETGGASMLVAPATTTKKKDTVARKSIEGEDEWLEEEDTVDLKRSMTDPGPSVKPEVDEKRVRKEELEVIDLTEDELLGGSEGDGSLSNMDITAEMEEELLREDS</sequence>
<reference evidence="3" key="1">
    <citation type="submission" date="2023-10" db="EMBL/GenBank/DDBJ databases">
        <title>Genome assembly of Pristionchus species.</title>
        <authorList>
            <person name="Yoshida K."/>
            <person name="Sommer R.J."/>
        </authorList>
    </citation>
    <scope>NUCLEOTIDE SEQUENCE</scope>
    <source>
        <strain evidence="3">RS0144</strain>
    </source>
</reference>
<dbReference type="GO" id="GO:0005737">
    <property type="term" value="C:cytoplasm"/>
    <property type="evidence" value="ECO:0007669"/>
    <property type="project" value="TreeGrafter"/>
</dbReference>
<dbReference type="Pfam" id="PF19281">
    <property type="entry name" value="PHYHIP_C"/>
    <property type="match status" value="1"/>
</dbReference>
<feature type="region of interest" description="Disordered" evidence="1">
    <location>
        <begin position="128"/>
        <end position="162"/>
    </location>
</feature>